<reference evidence="1" key="1">
    <citation type="submission" date="2023-04" db="EMBL/GenBank/DDBJ databases">
        <authorList>
            <consortium name="ELIXIR-Norway"/>
        </authorList>
    </citation>
    <scope>NUCLEOTIDE SEQUENCE [LARGE SCALE GENOMIC DNA]</scope>
</reference>
<dbReference type="EMBL" id="OX459960">
    <property type="protein sequence ID" value="CAI9165213.1"/>
    <property type="molecule type" value="Genomic_DNA"/>
</dbReference>
<keyword evidence="2" id="KW-1185">Reference proteome</keyword>
<proteinExistence type="predicted"/>
<accession>A0ABN8YXS8</accession>
<name>A0ABN8YXS8_RANTA</name>
<protein>
    <submittedName>
        <fullName evidence="1">Uncharacterized protein</fullName>
    </submittedName>
</protein>
<evidence type="ECO:0000313" key="2">
    <source>
        <dbReference type="Proteomes" id="UP001176941"/>
    </source>
</evidence>
<gene>
    <name evidence="1" type="ORF">MRATA1EN1_LOCUS14175</name>
</gene>
<sequence>MQHVYSMNCISEPCSFKHFTIEMFKPDVIPLLPNSSNAFPMTSARDACTPSQLSRVRLCNPVDCSPPGSSVPGMLHARILQWVAISSCRGSSQPRDQTRISRLLYWQAGLPLALPGKPPTGNNLILTFHLLIAHFKGNSDIYIWLYDYLYTTVEKHAFYTGAQVMNGCGMRSR</sequence>
<evidence type="ECO:0000313" key="1">
    <source>
        <dbReference type="EMBL" id="CAI9165213.1"/>
    </source>
</evidence>
<dbReference type="Proteomes" id="UP001176941">
    <property type="component" value="Chromosome 24"/>
</dbReference>
<organism evidence="1 2">
    <name type="scientific">Rangifer tarandus platyrhynchus</name>
    <name type="common">Svalbard reindeer</name>
    <dbReference type="NCBI Taxonomy" id="3082113"/>
    <lineage>
        <taxon>Eukaryota</taxon>
        <taxon>Metazoa</taxon>
        <taxon>Chordata</taxon>
        <taxon>Craniata</taxon>
        <taxon>Vertebrata</taxon>
        <taxon>Euteleostomi</taxon>
        <taxon>Mammalia</taxon>
        <taxon>Eutheria</taxon>
        <taxon>Laurasiatheria</taxon>
        <taxon>Artiodactyla</taxon>
        <taxon>Ruminantia</taxon>
        <taxon>Pecora</taxon>
        <taxon>Cervidae</taxon>
        <taxon>Odocoileinae</taxon>
        <taxon>Rangifer</taxon>
    </lineage>
</organism>